<gene>
    <name evidence="1" type="ORF">CISIN_1g0324941mg</name>
</gene>
<organism evidence="1 2">
    <name type="scientific">Citrus sinensis</name>
    <name type="common">Sweet orange</name>
    <name type="synonym">Citrus aurantium var. sinensis</name>
    <dbReference type="NCBI Taxonomy" id="2711"/>
    <lineage>
        <taxon>Eukaryota</taxon>
        <taxon>Viridiplantae</taxon>
        <taxon>Streptophyta</taxon>
        <taxon>Embryophyta</taxon>
        <taxon>Tracheophyta</taxon>
        <taxon>Spermatophyta</taxon>
        <taxon>Magnoliopsida</taxon>
        <taxon>eudicotyledons</taxon>
        <taxon>Gunneridae</taxon>
        <taxon>Pentapetalae</taxon>
        <taxon>rosids</taxon>
        <taxon>malvids</taxon>
        <taxon>Sapindales</taxon>
        <taxon>Rutaceae</taxon>
        <taxon>Aurantioideae</taxon>
        <taxon>Citrus</taxon>
    </lineage>
</organism>
<dbReference type="EMBL" id="KK785319">
    <property type="protein sequence ID" value="KDO44218.1"/>
    <property type="molecule type" value="Genomic_DNA"/>
</dbReference>
<dbReference type="EMBL" id="KK785319">
    <property type="protein sequence ID" value="KDO44216.1"/>
    <property type="molecule type" value="Genomic_DNA"/>
</dbReference>
<dbReference type="EMBL" id="KK785319">
    <property type="protein sequence ID" value="KDO44214.1"/>
    <property type="molecule type" value="Genomic_DNA"/>
</dbReference>
<reference evidence="1 2" key="1">
    <citation type="submission" date="2014-04" db="EMBL/GenBank/DDBJ databases">
        <authorList>
            <consortium name="International Citrus Genome Consortium"/>
            <person name="Gmitter F."/>
            <person name="Chen C."/>
            <person name="Farmerie W."/>
            <person name="Harkins T."/>
            <person name="Desany B."/>
            <person name="Mohiuddin M."/>
            <person name="Kodira C."/>
            <person name="Borodovsky M."/>
            <person name="Lomsadze A."/>
            <person name="Burns P."/>
            <person name="Jenkins J."/>
            <person name="Prochnik S."/>
            <person name="Shu S."/>
            <person name="Chapman J."/>
            <person name="Pitluck S."/>
            <person name="Schmutz J."/>
            <person name="Rokhsar D."/>
        </authorList>
    </citation>
    <scope>NUCLEOTIDE SEQUENCE</scope>
</reference>
<dbReference type="PaxDb" id="2711-XP_006485383.1"/>
<dbReference type="AlphaFoldDB" id="A0A067DN19"/>
<proteinExistence type="predicted"/>
<dbReference type="EMBL" id="KK785319">
    <property type="protein sequence ID" value="KDO44213.1"/>
    <property type="molecule type" value="Genomic_DNA"/>
</dbReference>
<dbReference type="Proteomes" id="UP000027120">
    <property type="component" value="Unassembled WGS sequence"/>
</dbReference>
<name>A0A067DN19_CITSI</name>
<dbReference type="EMBL" id="KK785319">
    <property type="protein sequence ID" value="KDO44215.1"/>
    <property type="molecule type" value="Genomic_DNA"/>
</dbReference>
<evidence type="ECO:0000313" key="2">
    <source>
        <dbReference type="Proteomes" id="UP000027120"/>
    </source>
</evidence>
<evidence type="ECO:0000313" key="1">
    <source>
        <dbReference type="EMBL" id="KDO44213.1"/>
    </source>
</evidence>
<sequence>MGYLVLRLFRFHPPDEEEIINRLLSKKRLDRDFCVQPRKKHTAKCVVYGFHSTYSLFHKVEGQQLPSLDSDNHVAENIRQEVEYEQVTDHIMTYNVEIMLQKAYVPVHGKNCNYYQVTIWFLVLEIMLQKKLKKKYFQR</sequence>
<accession>A0A067DN19</accession>
<protein>
    <submittedName>
        <fullName evidence="1">Uncharacterized protein</fullName>
    </submittedName>
</protein>
<dbReference type="SMR" id="A0A067DN19"/>
<dbReference type="EMBL" id="KK785319">
    <property type="protein sequence ID" value="KDO44217.1"/>
    <property type="molecule type" value="Genomic_DNA"/>
</dbReference>
<keyword evidence="2" id="KW-1185">Reference proteome</keyword>